<protein>
    <submittedName>
        <fullName evidence="2">18050_t:CDS:1</fullName>
    </submittedName>
</protein>
<evidence type="ECO:0000256" key="1">
    <source>
        <dbReference type="SAM" id="MobiDB-lite"/>
    </source>
</evidence>
<gene>
    <name evidence="2" type="ORF">AMORRO_LOCUS18279</name>
</gene>
<keyword evidence="3" id="KW-1185">Reference proteome</keyword>
<feature type="non-terminal residue" evidence="2">
    <location>
        <position position="1"/>
    </location>
</feature>
<organism evidence="2 3">
    <name type="scientific">Acaulospora morrowiae</name>
    <dbReference type="NCBI Taxonomy" id="94023"/>
    <lineage>
        <taxon>Eukaryota</taxon>
        <taxon>Fungi</taxon>
        <taxon>Fungi incertae sedis</taxon>
        <taxon>Mucoromycota</taxon>
        <taxon>Glomeromycotina</taxon>
        <taxon>Glomeromycetes</taxon>
        <taxon>Diversisporales</taxon>
        <taxon>Acaulosporaceae</taxon>
        <taxon>Acaulospora</taxon>
    </lineage>
</organism>
<feature type="non-terminal residue" evidence="2">
    <location>
        <position position="155"/>
    </location>
</feature>
<name>A0A9N9JRJ3_9GLOM</name>
<dbReference type="Proteomes" id="UP000789342">
    <property type="component" value="Unassembled WGS sequence"/>
</dbReference>
<dbReference type="EMBL" id="CAJVPV010063199">
    <property type="protein sequence ID" value="CAG8792670.1"/>
    <property type="molecule type" value="Genomic_DNA"/>
</dbReference>
<evidence type="ECO:0000313" key="3">
    <source>
        <dbReference type="Proteomes" id="UP000789342"/>
    </source>
</evidence>
<accession>A0A9N9JRJ3</accession>
<comment type="caution">
    <text evidence="2">The sequence shown here is derived from an EMBL/GenBank/DDBJ whole genome shotgun (WGS) entry which is preliminary data.</text>
</comment>
<proteinExistence type="predicted"/>
<dbReference type="AlphaFoldDB" id="A0A9N9JRJ3"/>
<feature type="region of interest" description="Disordered" evidence="1">
    <location>
        <begin position="51"/>
        <end position="81"/>
    </location>
</feature>
<evidence type="ECO:0000313" key="2">
    <source>
        <dbReference type="EMBL" id="CAG8792670.1"/>
    </source>
</evidence>
<sequence length="155" mass="18359">IRLKLNKVIKSLEPTSCNMTNETLEDQRKRHQRERQQRHRQKRAALTTITINKADGDITGSEPEKIFNNSRENANYKETSRERCLRLRREAARRRNERETLEDTAARLKKRREAAVQRKQNQTPEDAARFRQSKRQRYTHIVDTSIIEPPNAISP</sequence>
<reference evidence="2" key="1">
    <citation type="submission" date="2021-06" db="EMBL/GenBank/DDBJ databases">
        <authorList>
            <person name="Kallberg Y."/>
            <person name="Tangrot J."/>
            <person name="Rosling A."/>
        </authorList>
    </citation>
    <scope>NUCLEOTIDE SEQUENCE</scope>
    <source>
        <strain evidence="2">CL551</strain>
    </source>
</reference>
<feature type="region of interest" description="Disordered" evidence="1">
    <location>
        <begin position="114"/>
        <end position="136"/>
    </location>
</feature>